<evidence type="ECO:0000259" key="1">
    <source>
        <dbReference type="Pfam" id="PF20020"/>
    </source>
</evidence>
<feature type="domain" description="DUF6431" evidence="1">
    <location>
        <begin position="11"/>
        <end position="92"/>
    </location>
</feature>
<accession>A0A8S5P6J4</accession>
<dbReference type="Pfam" id="PF20020">
    <property type="entry name" value="DUF6431"/>
    <property type="match status" value="1"/>
</dbReference>
<evidence type="ECO:0000313" key="2">
    <source>
        <dbReference type="EMBL" id="DAE02618.1"/>
    </source>
</evidence>
<name>A0A8S5P6J4_9CAUD</name>
<protein>
    <submittedName>
        <fullName evidence="2">Putative zinc binding domain</fullName>
    </submittedName>
</protein>
<dbReference type="InterPro" id="IPR045536">
    <property type="entry name" value="DUF6431"/>
</dbReference>
<sequence length="106" mass="12603">MPKGKCEGGCKNLKHYDWRLRKVYDKGRVAVPIKVERLKCKDCGHMTLRYPDDVLSYKQYDKDIYEGVVEGFITPDTYGFEEYPSERTMQRWLKEHKDDDMDNSSK</sequence>
<proteinExistence type="predicted"/>
<dbReference type="EMBL" id="BK015347">
    <property type="protein sequence ID" value="DAE02618.1"/>
    <property type="molecule type" value="Genomic_DNA"/>
</dbReference>
<organism evidence="2">
    <name type="scientific">Siphoviridae sp. ctmYS12</name>
    <dbReference type="NCBI Taxonomy" id="2825652"/>
    <lineage>
        <taxon>Viruses</taxon>
        <taxon>Duplodnaviria</taxon>
        <taxon>Heunggongvirae</taxon>
        <taxon>Uroviricota</taxon>
        <taxon>Caudoviricetes</taxon>
    </lineage>
</organism>
<reference evidence="2" key="1">
    <citation type="journal article" date="2021" name="Proc. Natl. Acad. Sci. U.S.A.">
        <title>A Catalog of Tens of Thousands of Viruses from Human Metagenomes Reveals Hidden Associations with Chronic Diseases.</title>
        <authorList>
            <person name="Tisza M.J."/>
            <person name="Buck C.B."/>
        </authorList>
    </citation>
    <scope>NUCLEOTIDE SEQUENCE</scope>
    <source>
        <strain evidence="2">CtmYS12</strain>
    </source>
</reference>